<protein>
    <recommendedName>
        <fullName evidence="4">Photosynthesis system II assembly factor Ycf48/Hcf136-like domain-containing protein</fullName>
    </recommendedName>
</protein>
<evidence type="ECO:0000313" key="2">
    <source>
        <dbReference type="EMBL" id="PSR23489.1"/>
    </source>
</evidence>
<dbReference type="Gene3D" id="2.120.10.10">
    <property type="match status" value="1"/>
</dbReference>
<feature type="signal peptide" evidence="1">
    <location>
        <begin position="1"/>
        <end position="21"/>
    </location>
</feature>
<gene>
    <name evidence="2" type="ORF">C7B45_02820</name>
</gene>
<sequence>MKSARVAGIMGVVALAGVVSAGCGTSNYLATEHHTAVIALSAHRTSQVAFTLLKTDGISIRVPKSWHLGQQVTVSKSGVTGLNAGFLVPQVPKDTVALTHDPRNQSPYFTATIETAGHTAYGEIDELSGAGNYYNIQLQVPQSAMDALRRALRTVTLPPVATVTQAVNLIERRATIGAQLWLANTAAANTHWVLVGGAVATAQQPFYLFRTRDGGKHWSLINYTSTPQHIFPDAAGSPDMLFWSADDGIIAEVTGWSHDVWIYDTRNGGQTWALQKVALPSQPNAQKTPQIAWTTTGTLTISVTLQSGTTHQLTSQDSGRTWTT</sequence>
<evidence type="ECO:0008006" key="4">
    <source>
        <dbReference type="Google" id="ProtNLM"/>
    </source>
</evidence>
<keyword evidence="1" id="KW-0732">Signal</keyword>
<evidence type="ECO:0000313" key="3">
    <source>
        <dbReference type="Proteomes" id="UP000241848"/>
    </source>
</evidence>
<dbReference type="EMBL" id="PXYV01000005">
    <property type="protein sequence ID" value="PSR23489.1"/>
    <property type="molecule type" value="Genomic_DNA"/>
</dbReference>
<dbReference type="Proteomes" id="UP000241848">
    <property type="component" value="Unassembled WGS sequence"/>
</dbReference>
<accession>A0A2T2WMM0</accession>
<proteinExistence type="predicted"/>
<organism evidence="2 3">
    <name type="scientific">Sulfobacillus acidophilus</name>
    <dbReference type="NCBI Taxonomy" id="53633"/>
    <lineage>
        <taxon>Bacteria</taxon>
        <taxon>Bacillati</taxon>
        <taxon>Bacillota</taxon>
        <taxon>Clostridia</taxon>
        <taxon>Eubacteriales</taxon>
        <taxon>Clostridiales Family XVII. Incertae Sedis</taxon>
        <taxon>Sulfobacillus</taxon>
    </lineage>
</organism>
<dbReference type="InterPro" id="IPR036278">
    <property type="entry name" value="Sialidase_sf"/>
</dbReference>
<feature type="chain" id="PRO_5039510280" description="Photosynthesis system II assembly factor Ycf48/Hcf136-like domain-containing protein" evidence="1">
    <location>
        <begin position="22"/>
        <end position="324"/>
    </location>
</feature>
<comment type="caution">
    <text evidence="2">The sequence shown here is derived from an EMBL/GenBank/DDBJ whole genome shotgun (WGS) entry which is preliminary data.</text>
</comment>
<evidence type="ECO:0000256" key="1">
    <source>
        <dbReference type="SAM" id="SignalP"/>
    </source>
</evidence>
<dbReference type="AlphaFoldDB" id="A0A2T2WMM0"/>
<dbReference type="SUPFAM" id="SSF50939">
    <property type="entry name" value="Sialidases"/>
    <property type="match status" value="1"/>
</dbReference>
<name>A0A2T2WMM0_9FIRM</name>
<reference evidence="2 3" key="1">
    <citation type="journal article" date="2014" name="BMC Genomics">
        <title>Comparison of environmental and isolate Sulfobacillus genomes reveals diverse carbon, sulfur, nitrogen, and hydrogen metabolisms.</title>
        <authorList>
            <person name="Justice N.B."/>
            <person name="Norman A."/>
            <person name="Brown C.T."/>
            <person name="Singh A."/>
            <person name="Thomas B.C."/>
            <person name="Banfield J.F."/>
        </authorList>
    </citation>
    <scope>NUCLEOTIDE SEQUENCE [LARGE SCALE GENOMIC DNA]</scope>
    <source>
        <strain evidence="2">AMDSBA3</strain>
    </source>
</reference>
<dbReference type="PROSITE" id="PS51257">
    <property type="entry name" value="PROKAR_LIPOPROTEIN"/>
    <property type="match status" value="1"/>
</dbReference>